<feature type="signal peptide" evidence="1">
    <location>
        <begin position="1"/>
        <end position="24"/>
    </location>
</feature>
<gene>
    <name evidence="2" type="ORF">BpHYR1_031220</name>
</gene>
<dbReference type="AlphaFoldDB" id="A0A3M7Q926"/>
<organism evidence="2 3">
    <name type="scientific">Brachionus plicatilis</name>
    <name type="common">Marine rotifer</name>
    <name type="synonym">Brachionus muelleri</name>
    <dbReference type="NCBI Taxonomy" id="10195"/>
    <lineage>
        <taxon>Eukaryota</taxon>
        <taxon>Metazoa</taxon>
        <taxon>Spiralia</taxon>
        <taxon>Gnathifera</taxon>
        <taxon>Rotifera</taxon>
        <taxon>Eurotatoria</taxon>
        <taxon>Monogononta</taxon>
        <taxon>Pseudotrocha</taxon>
        <taxon>Ploima</taxon>
        <taxon>Brachionidae</taxon>
        <taxon>Brachionus</taxon>
    </lineage>
</organism>
<proteinExistence type="predicted"/>
<keyword evidence="1" id="KW-0732">Signal</keyword>
<sequence>MRVKKLQLSMLQFIAVIFVQFVFEIHKTNYEVVCSVSVPADSKWGKILQNSVAINWADFCGRIV</sequence>
<name>A0A3M7Q926_BRAPC</name>
<keyword evidence="3" id="KW-1185">Reference proteome</keyword>
<dbReference type="Proteomes" id="UP000276133">
    <property type="component" value="Unassembled WGS sequence"/>
</dbReference>
<feature type="chain" id="PRO_5018177901" evidence="1">
    <location>
        <begin position="25"/>
        <end position="64"/>
    </location>
</feature>
<evidence type="ECO:0000313" key="3">
    <source>
        <dbReference type="Proteomes" id="UP000276133"/>
    </source>
</evidence>
<accession>A0A3M7Q926</accession>
<dbReference type="EMBL" id="REGN01006952">
    <property type="protein sequence ID" value="RNA07739.1"/>
    <property type="molecule type" value="Genomic_DNA"/>
</dbReference>
<protein>
    <submittedName>
        <fullName evidence="2">Uncharacterized protein</fullName>
    </submittedName>
</protein>
<evidence type="ECO:0000256" key="1">
    <source>
        <dbReference type="SAM" id="SignalP"/>
    </source>
</evidence>
<evidence type="ECO:0000313" key="2">
    <source>
        <dbReference type="EMBL" id="RNA07739.1"/>
    </source>
</evidence>
<comment type="caution">
    <text evidence="2">The sequence shown here is derived from an EMBL/GenBank/DDBJ whole genome shotgun (WGS) entry which is preliminary data.</text>
</comment>
<reference evidence="2 3" key="1">
    <citation type="journal article" date="2018" name="Sci. Rep.">
        <title>Genomic signatures of local adaptation to the degree of environmental predictability in rotifers.</title>
        <authorList>
            <person name="Franch-Gras L."/>
            <person name="Hahn C."/>
            <person name="Garcia-Roger E.M."/>
            <person name="Carmona M.J."/>
            <person name="Serra M."/>
            <person name="Gomez A."/>
        </authorList>
    </citation>
    <scope>NUCLEOTIDE SEQUENCE [LARGE SCALE GENOMIC DNA]</scope>
    <source>
        <strain evidence="2">HYR1</strain>
    </source>
</reference>